<dbReference type="CDD" id="cd12168">
    <property type="entry name" value="Mand_dh_like"/>
    <property type="match status" value="1"/>
</dbReference>
<dbReference type="InterPro" id="IPR036291">
    <property type="entry name" value="NAD(P)-bd_dom_sf"/>
</dbReference>
<name>A0AAD3TZW9_9TREE</name>
<feature type="domain" description="D-isomer specific 2-hydroxyacid dehydrogenase catalytic" evidence="5">
    <location>
        <begin position="83"/>
        <end position="353"/>
    </location>
</feature>
<dbReference type="FunFam" id="3.40.50.720:FF:000203">
    <property type="entry name" value="D-3-phosphoglycerate dehydrogenase (SerA)"/>
    <property type="match status" value="1"/>
</dbReference>
<comment type="similarity">
    <text evidence="1 4">Belongs to the D-isomer specific 2-hydroxyacid dehydrogenase family.</text>
</comment>
<dbReference type="SUPFAM" id="SSF52283">
    <property type="entry name" value="Formate/glycerate dehydrogenase catalytic domain-like"/>
    <property type="match status" value="1"/>
</dbReference>
<dbReference type="InterPro" id="IPR006140">
    <property type="entry name" value="D-isomer_DH_NAD-bd"/>
</dbReference>
<accession>A0AAD3TZW9</accession>
<evidence type="ECO:0000256" key="2">
    <source>
        <dbReference type="ARBA" id="ARBA00023002"/>
    </source>
</evidence>
<dbReference type="Proteomes" id="UP001222932">
    <property type="component" value="Unassembled WGS sequence"/>
</dbReference>
<dbReference type="GO" id="GO:0005829">
    <property type="term" value="C:cytosol"/>
    <property type="evidence" value="ECO:0007669"/>
    <property type="project" value="TreeGrafter"/>
</dbReference>
<keyword evidence="8" id="KW-1185">Reference proteome</keyword>
<dbReference type="PANTHER" id="PTHR10996:SF289">
    <property type="entry name" value="2-HYDROXYACID DEHYDROGENASE"/>
    <property type="match status" value="1"/>
</dbReference>
<evidence type="ECO:0000259" key="6">
    <source>
        <dbReference type="Pfam" id="PF02826"/>
    </source>
</evidence>
<sequence>MLTVLLQTRRPAARSGSVLCSARWASTAAKPRVLMLDPINLAKAELATLEKEATLIPLKSSDRASFLNDLKGDYDGITGIYRHFKGTGSINVTGRFDDELVAALPSTLRFITSNGAGYDQISVEPCSVRNIQVSNVPSVTDNPTADTATFLLLSVLRQFPAALSEAQAGSFHKNLPLSNDPNGKVLGILGMGGIGRAFAKRAKALGMTIQYHNRNRLPEDLEQGAKYVSRDELLSTSDVVSLNLPLNAQTKHTISAPEFKAMKKSAVLINTARGAVVDEPTLIDALESGEIAGAGLDVYENEPTIPRQLLEHPKAVCLPHIGTLSYETQREMEAFCIRNLRAGLSTGNLANVVPEQRSMWKT</sequence>
<evidence type="ECO:0000256" key="3">
    <source>
        <dbReference type="ARBA" id="ARBA00023027"/>
    </source>
</evidence>
<evidence type="ECO:0000256" key="4">
    <source>
        <dbReference type="RuleBase" id="RU003719"/>
    </source>
</evidence>
<dbReference type="EMBL" id="BTCM01000009">
    <property type="protein sequence ID" value="GMK59954.1"/>
    <property type="molecule type" value="Genomic_DNA"/>
</dbReference>
<reference evidence="7" key="2">
    <citation type="submission" date="2023-06" db="EMBL/GenBank/DDBJ databases">
        <authorList>
            <person name="Kobayashi Y."/>
            <person name="Kayamori A."/>
            <person name="Aoki K."/>
            <person name="Shiwa Y."/>
            <person name="Fujita N."/>
            <person name="Sugita T."/>
            <person name="Iwasaki W."/>
            <person name="Tanaka N."/>
            <person name="Takashima M."/>
        </authorList>
    </citation>
    <scope>NUCLEOTIDE SEQUENCE</scope>
    <source>
        <strain evidence="7">HIS016</strain>
    </source>
</reference>
<reference evidence="7" key="1">
    <citation type="journal article" date="2023" name="BMC Genomics">
        <title>Chromosome-level genome assemblies of Cutaneotrichosporon spp. (Trichosporonales, Basidiomycota) reveal imbalanced evolution between nucleotide sequences and chromosome synteny.</title>
        <authorList>
            <person name="Kobayashi Y."/>
            <person name="Kayamori A."/>
            <person name="Aoki K."/>
            <person name="Shiwa Y."/>
            <person name="Matsutani M."/>
            <person name="Fujita N."/>
            <person name="Sugita T."/>
            <person name="Iwasaki W."/>
            <person name="Tanaka N."/>
            <person name="Takashima M."/>
        </authorList>
    </citation>
    <scope>NUCLEOTIDE SEQUENCE</scope>
    <source>
        <strain evidence="7">HIS016</strain>
    </source>
</reference>
<evidence type="ECO:0000256" key="1">
    <source>
        <dbReference type="ARBA" id="ARBA00005854"/>
    </source>
</evidence>
<dbReference type="AlphaFoldDB" id="A0AAD3TZW9"/>
<evidence type="ECO:0000313" key="7">
    <source>
        <dbReference type="EMBL" id="GMK59954.1"/>
    </source>
</evidence>
<dbReference type="InterPro" id="IPR029752">
    <property type="entry name" value="D-isomer_DH_CS1"/>
</dbReference>
<comment type="caution">
    <text evidence="7">The sequence shown here is derived from an EMBL/GenBank/DDBJ whole genome shotgun (WGS) entry which is preliminary data.</text>
</comment>
<dbReference type="GO" id="GO:0016618">
    <property type="term" value="F:hydroxypyruvate reductase [NAD(P)H] activity"/>
    <property type="evidence" value="ECO:0007669"/>
    <property type="project" value="TreeGrafter"/>
</dbReference>
<dbReference type="InterPro" id="IPR029753">
    <property type="entry name" value="D-isomer_DH_CS"/>
</dbReference>
<dbReference type="Gene3D" id="3.40.50.720">
    <property type="entry name" value="NAD(P)-binding Rossmann-like Domain"/>
    <property type="match status" value="2"/>
</dbReference>
<keyword evidence="3" id="KW-0520">NAD</keyword>
<dbReference type="PROSITE" id="PS00671">
    <property type="entry name" value="D_2_HYDROXYACID_DH_3"/>
    <property type="match status" value="1"/>
</dbReference>
<dbReference type="PROSITE" id="PS00065">
    <property type="entry name" value="D_2_HYDROXYACID_DH_1"/>
    <property type="match status" value="1"/>
</dbReference>
<dbReference type="SUPFAM" id="SSF51735">
    <property type="entry name" value="NAD(P)-binding Rossmann-fold domains"/>
    <property type="match status" value="1"/>
</dbReference>
<evidence type="ECO:0000259" key="5">
    <source>
        <dbReference type="Pfam" id="PF00389"/>
    </source>
</evidence>
<keyword evidence="2 4" id="KW-0560">Oxidoreductase</keyword>
<dbReference type="GO" id="GO:0051287">
    <property type="term" value="F:NAD binding"/>
    <property type="evidence" value="ECO:0007669"/>
    <property type="project" value="InterPro"/>
</dbReference>
<gene>
    <name evidence="7" type="ORF">CspeluHIS016_0901710</name>
</gene>
<proteinExistence type="inferred from homology"/>
<dbReference type="PANTHER" id="PTHR10996">
    <property type="entry name" value="2-HYDROXYACID DEHYDROGENASE-RELATED"/>
    <property type="match status" value="1"/>
</dbReference>
<protein>
    <recommendedName>
        <fullName evidence="9">2-hydroxyacid dehydrogenase</fullName>
    </recommendedName>
</protein>
<dbReference type="InterPro" id="IPR006139">
    <property type="entry name" value="D-isomer_2_OHA_DH_cat_dom"/>
</dbReference>
<dbReference type="InterPro" id="IPR050223">
    <property type="entry name" value="D-isomer_2-hydroxyacid_DH"/>
</dbReference>
<dbReference type="Pfam" id="PF02826">
    <property type="entry name" value="2-Hacid_dh_C"/>
    <property type="match status" value="1"/>
</dbReference>
<organism evidence="7 8">
    <name type="scientific">Cutaneotrichosporon spelunceum</name>
    <dbReference type="NCBI Taxonomy" id="1672016"/>
    <lineage>
        <taxon>Eukaryota</taxon>
        <taxon>Fungi</taxon>
        <taxon>Dikarya</taxon>
        <taxon>Basidiomycota</taxon>
        <taxon>Agaricomycotina</taxon>
        <taxon>Tremellomycetes</taxon>
        <taxon>Trichosporonales</taxon>
        <taxon>Trichosporonaceae</taxon>
        <taxon>Cutaneotrichosporon</taxon>
    </lineage>
</organism>
<evidence type="ECO:0000313" key="8">
    <source>
        <dbReference type="Proteomes" id="UP001222932"/>
    </source>
</evidence>
<dbReference type="Pfam" id="PF00389">
    <property type="entry name" value="2-Hacid_dh"/>
    <property type="match status" value="1"/>
</dbReference>
<dbReference type="GO" id="GO:0030267">
    <property type="term" value="F:glyoxylate reductase (NADPH) activity"/>
    <property type="evidence" value="ECO:0007669"/>
    <property type="project" value="TreeGrafter"/>
</dbReference>
<evidence type="ECO:0008006" key="9">
    <source>
        <dbReference type="Google" id="ProtNLM"/>
    </source>
</evidence>
<feature type="domain" description="D-isomer specific 2-hydroxyacid dehydrogenase NAD-binding" evidence="6">
    <location>
        <begin position="151"/>
        <end position="322"/>
    </location>
</feature>